<evidence type="ECO:0000256" key="1">
    <source>
        <dbReference type="SAM" id="MobiDB-lite"/>
    </source>
</evidence>
<feature type="region of interest" description="Disordered" evidence="1">
    <location>
        <begin position="71"/>
        <end position="95"/>
    </location>
</feature>
<dbReference type="Gramene" id="PGSC0003DMT400090869">
    <property type="protein sequence ID" value="PGSC0003DMT400090869"/>
    <property type="gene ID" value="PGSC0003DMG400040440"/>
</dbReference>
<dbReference type="Proteomes" id="UP000011115">
    <property type="component" value="Unassembled WGS sequence"/>
</dbReference>
<dbReference type="InParanoid" id="M1DLD4"/>
<reference evidence="3" key="1">
    <citation type="journal article" date="2011" name="Nature">
        <title>Genome sequence and analysis of the tuber crop potato.</title>
        <authorList>
            <consortium name="The Potato Genome Sequencing Consortium"/>
        </authorList>
    </citation>
    <scope>NUCLEOTIDE SEQUENCE [LARGE SCALE GENOMIC DNA]</scope>
    <source>
        <strain evidence="3">cv. DM1-3 516 R44</strain>
    </source>
</reference>
<sequence length="95" mass="10436">MKLTGSVQGAVEELFQPWWGHCIGIRPAMEGQSRTKNKTKEPEKGRIKFLREFKPCSRPVAPVNVPAEKFVESGHGRGRGTGRAMGIGLRKGGAY</sequence>
<dbReference type="PaxDb" id="4113-PGSC0003DMT400090869"/>
<reference evidence="2" key="2">
    <citation type="submission" date="2015-06" db="UniProtKB">
        <authorList>
            <consortium name="EnsemblPlants"/>
        </authorList>
    </citation>
    <scope>IDENTIFICATION</scope>
    <source>
        <strain evidence="2">DM1-3 516 R44</strain>
    </source>
</reference>
<evidence type="ECO:0000313" key="3">
    <source>
        <dbReference type="Proteomes" id="UP000011115"/>
    </source>
</evidence>
<dbReference type="AlphaFoldDB" id="M1DLD4"/>
<keyword evidence="3" id="KW-1185">Reference proteome</keyword>
<proteinExistence type="predicted"/>
<protein>
    <submittedName>
        <fullName evidence="2">'chromo' domain containing protein</fullName>
    </submittedName>
</protein>
<feature type="compositionally biased region" description="Gly residues" evidence="1">
    <location>
        <begin position="79"/>
        <end position="95"/>
    </location>
</feature>
<accession>M1DLD4</accession>
<name>M1DLD4_SOLTU</name>
<dbReference type="HOGENOM" id="CLU_2376861_0_0_1"/>
<evidence type="ECO:0000313" key="2">
    <source>
        <dbReference type="EnsemblPlants" id="PGSC0003DMT400090869"/>
    </source>
</evidence>
<dbReference type="EnsemblPlants" id="PGSC0003DMT400090869">
    <property type="protein sequence ID" value="PGSC0003DMT400090869"/>
    <property type="gene ID" value="PGSC0003DMG400040440"/>
</dbReference>
<organism evidence="2 3">
    <name type="scientific">Solanum tuberosum</name>
    <name type="common">Potato</name>
    <dbReference type="NCBI Taxonomy" id="4113"/>
    <lineage>
        <taxon>Eukaryota</taxon>
        <taxon>Viridiplantae</taxon>
        <taxon>Streptophyta</taxon>
        <taxon>Embryophyta</taxon>
        <taxon>Tracheophyta</taxon>
        <taxon>Spermatophyta</taxon>
        <taxon>Magnoliopsida</taxon>
        <taxon>eudicotyledons</taxon>
        <taxon>Gunneridae</taxon>
        <taxon>Pentapetalae</taxon>
        <taxon>asterids</taxon>
        <taxon>lamiids</taxon>
        <taxon>Solanales</taxon>
        <taxon>Solanaceae</taxon>
        <taxon>Solanoideae</taxon>
        <taxon>Solaneae</taxon>
        <taxon>Solanum</taxon>
    </lineage>
</organism>